<comment type="similarity">
    <text evidence="5">Belongs to the peptidase S8 family.</text>
</comment>
<feature type="active site" description="Charge relay system" evidence="5">
    <location>
        <position position="371"/>
    </location>
</feature>
<keyword evidence="3 5" id="KW-0378">Hydrolase</keyword>
<dbReference type="InterPro" id="IPR011050">
    <property type="entry name" value="Pectin_lyase_fold/virulence"/>
</dbReference>
<evidence type="ECO:0000256" key="1">
    <source>
        <dbReference type="ARBA" id="ARBA00022670"/>
    </source>
</evidence>
<dbReference type="PANTHER" id="PTHR42884">
    <property type="entry name" value="PROPROTEIN CONVERTASE SUBTILISIN/KEXIN-RELATED"/>
    <property type="match status" value="1"/>
</dbReference>
<dbReference type="AlphaFoldDB" id="A0AA42EJK8"/>
<dbReference type="Gene3D" id="2.40.128.130">
    <property type="entry name" value="Autotransporter beta-domain"/>
    <property type="match status" value="1"/>
</dbReference>
<feature type="compositionally biased region" description="Polar residues" evidence="6">
    <location>
        <begin position="266"/>
        <end position="286"/>
    </location>
</feature>
<evidence type="ECO:0000259" key="7">
    <source>
        <dbReference type="PROSITE" id="PS51208"/>
    </source>
</evidence>
<feature type="active site" description="Charge relay system" evidence="5">
    <location>
        <position position="536"/>
    </location>
</feature>
<dbReference type="Pfam" id="PF12951">
    <property type="entry name" value="PATR"/>
    <property type="match status" value="1"/>
</dbReference>
<dbReference type="Pfam" id="PF03797">
    <property type="entry name" value="Autotransporter"/>
    <property type="match status" value="1"/>
</dbReference>
<dbReference type="InterPro" id="IPR005546">
    <property type="entry name" value="Autotransporte_beta"/>
</dbReference>
<evidence type="ECO:0000313" key="8">
    <source>
        <dbReference type="EMBL" id="MDD2168666.1"/>
    </source>
</evidence>
<dbReference type="PROSITE" id="PS51257">
    <property type="entry name" value="PROKAR_LIPOPROTEIN"/>
    <property type="match status" value="1"/>
</dbReference>
<dbReference type="PROSITE" id="PS51892">
    <property type="entry name" value="SUBTILASE"/>
    <property type="match status" value="1"/>
</dbReference>
<feature type="active site" description="Charge relay system" evidence="5">
    <location>
        <position position="340"/>
    </location>
</feature>
<dbReference type="InterPro" id="IPR023828">
    <property type="entry name" value="Peptidase_S8_Ser-AS"/>
</dbReference>
<organism evidence="8 9">
    <name type="scientific">Glaesserella parasuis</name>
    <name type="common">Haemophilus parasuis</name>
    <dbReference type="NCBI Taxonomy" id="738"/>
    <lineage>
        <taxon>Bacteria</taxon>
        <taxon>Pseudomonadati</taxon>
        <taxon>Pseudomonadota</taxon>
        <taxon>Gammaproteobacteria</taxon>
        <taxon>Pasteurellales</taxon>
        <taxon>Pasteurellaceae</taxon>
        <taxon>Glaesserella</taxon>
    </lineage>
</organism>
<dbReference type="RefSeq" id="WP_420727492.1">
    <property type="nucleotide sequence ID" value="NZ_JBMALB010000003.1"/>
</dbReference>
<sequence length="1176" mass="128220">MKKVRRYSEAAFVSLLVTACGGGDNSSNMTPINSGSGKIDETAVSSPILEESENQKSDSIISKTEETATLDAPKLDETVPETSILPSDENVEGTVNPSSEPTAPEVPKPDETVSETPVTPSDENVDVTVNPSSEPTLPEVPKPDETVSETPVPPSDENVDVTVNPSPEPTTPEAPKSDEAVSETPVSPSDENVDVTVNPSPEPTTPEVPKSDEAVSETPVLPSDENVDVTVNPSPEPTTPEAPKSDETASDTPVISSEEKDEEPADTTTKTTESPNVDVPMTSTVSDHILPPDYQPKDPSRLFDEADKFASRNGLIEKLRPQQQATISDEYSVQKIGVIDTDFVKDDKTFGNRLLLNQGLWRQAKGQKHDHGSQVAAVIAKYNSTSWIYGYTAESSGMTSPSNLHFEAAQEQGIKIFNNSYGTAPSNELVKYRGWTYLTSHLLHKQIAEMAENGSIFVWAVGNEGQLKGYGAQAVTEAHIPVAYKQAKKGWIAVASITGQWKSPYSSRVGEDAKNWGIATYGDHQVFGNLGVQGTSFAAPVVSAAVAQVWEKFPWMSNHLVTQTILSTANKLGTNEVTTDPNAEIGWGVLNVERALKGPARFDKRLLVEGEEFVVAKFDHRNYADQDRLTWRNDIAGDAGFKKQGTGSLYLTGHNTYTGDTFIDGGVLGLSGKLDNSNVTINTSGTLLAKNNEKPVEIGQSVTNKGSLDVYDKGLSIGGNYTVDKDARTVIDIHTALLEIKGTADMQNSRILADVEKINDVPTQSESLRTILKAGNLVNYNNFYTVSDHIAPYILVSKIEKQGNEIQATYKRNRTANVLRSVGTVSRSAENTSANLDKVLDEVAANPTSSIKADSVSIINAKPMSVASTVESLSAEIYASSQNMIVNENRLFSQNIAERAFHSLQDEKSDVYAVTNRQSYQISQDGYANAEIGGNQSYVGADKQTDHLLFGISAYHSRQKADFERTAGSAKLHQQGGAIYAGCQLDNNYLLAQLGMANAKNKIKRSILMPNETRRVETEVKSKLYYFYTELGHRIKFEQGEISPFIGYQFDSVYQKAFDEGKNFGIQANRTQYNLNSYLLGLRATTKWGDLSLNTTLSHRMTPKAENAFGFNARYIGAESEIKLQGISPAKYATMAKLGLNYQISKALHLFGEYAIARQKGGEKWQNVSVGMKYQF</sequence>
<dbReference type="PROSITE" id="PS51208">
    <property type="entry name" value="AUTOTRANSPORTER"/>
    <property type="match status" value="1"/>
</dbReference>
<dbReference type="PANTHER" id="PTHR42884:SF14">
    <property type="entry name" value="NEUROENDOCRINE CONVERTASE 1"/>
    <property type="match status" value="1"/>
</dbReference>
<evidence type="ECO:0000313" key="9">
    <source>
        <dbReference type="Proteomes" id="UP001148834"/>
    </source>
</evidence>
<keyword evidence="1 5" id="KW-0645">Protease</keyword>
<accession>A0AA42EJK8</accession>
<dbReference type="InterPro" id="IPR000209">
    <property type="entry name" value="Peptidase_S8/S53_dom"/>
</dbReference>
<dbReference type="Proteomes" id="UP001148834">
    <property type="component" value="Unassembled WGS sequence"/>
</dbReference>
<evidence type="ECO:0000256" key="4">
    <source>
        <dbReference type="ARBA" id="ARBA00022825"/>
    </source>
</evidence>
<dbReference type="Gene3D" id="3.40.50.200">
    <property type="entry name" value="Peptidase S8/S53 domain"/>
    <property type="match status" value="1"/>
</dbReference>
<reference evidence="8" key="1">
    <citation type="submission" date="2022-09" db="EMBL/GenBank/DDBJ databases">
        <title>Molecular characterization of Glaesserella parasuis strains circulating in commercial swine farms using whole-genome sequencing.</title>
        <authorList>
            <person name="Mugabi R."/>
            <person name="Clavijo M."/>
            <person name="Li G."/>
        </authorList>
    </citation>
    <scope>NUCLEOTIDE SEQUENCE</scope>
    <source>
        <strain evidence="8">0435-53</strain>
    </source>
</reference>
<dbReference type="CDD" id="cd04848">
    <property type="entry name" value="Peptidases_S8_Autotransporter_serine_protease_like"/>
    <property type="match status" value="1"/>
</dbReference>
<feature type="compositionally biased region" description="Polar residues" evidence="6">
    <location>
        <begin position="25"/>
        <end position="36"/>
    </location>
</feature>
<dbReference type="SUPFAM" id="SSF52743">
    <property type="entry name" value="Subtilisin-like"/>
    <property type="match status" value="1"/>
</dbReference>
<dbReference type="SUPFAM" id="SSF103515">
    <property type="entry name" value="Autotransporter"/>
    <property type="match status" value="1"/>
</dbReference>
<evidence type="ECO:0000256" key="3">
    <source>
        <dbReference type="ARBA" id="ARBA00022801"/>
    </source>
</evidence>
<evidence type="ECO:0000256" key="6">
    <source>
        <dbReference type="SAM" id="MobiDB-lite"/>
    </source>
</evidence>
<feature type="domain" description="Autotransporter" evidence="7">
    <location>
        <begin position="884"/>
        <end position="1176"/>
    </location>
</feature>
<proteinExistence type="inferred from homology"/>
<feature type="compositionally biased region" description="Polar residues" evidence="6">
    <location>
        <begin position="114"/>
        <end position="135"/>
    </location>
</feature>
<feature type="compositionally biased region" description="Polar residues" evidence="6">
    <location>
        <begin position="184"/>
        <end position="199"/>
    </location>
</feature>
<dbReference type="GO" id="GO:0004252">
    <property type="term" value="F:serine-type endopeptidase activity"/>
    <property type="evidence" value="ECO:0007669"/>
    <property type="project" value="UniProtKB-UniRule"/>
</dbReference>
<dbReference type="InterPro" id="IPR034061">
    <property type="entry name" value="Peptidases_S8_Autotransporter"/>
</dbReference>
<dbReference type="NCBIfam" id="TIGR02601">
    <property type="entry name" value="autotrns_rpt"/>
    <property type="match status" value="1"/>
</dbReference>
<dbReference type="InterPro" id="IPR036709">
    <property type="entry name" value="Autotransporte_beta_dom_sf"/>
</dbReference>
<evidence type="ECO:0000256" key="5">
    <source>
        <dbReference type="PROSITE-ProRule" id="PRU01240"/>
    </source>
</evidence>
<dbReference type="SMART" id="SM00869">
    <property type="entry name" value="Autotransporter"/>
    <property type="match status" value="1"/>
</dbReference>
<dbReference type="SUPFAM" id="SSF51126">
    <property type="entry name" value="Pectin lyase-like"/>
    <property type="match status" value="1"/>
</dbReference>
<protein>
    <submittedName>
        <fullName evidence="8">S8 family serine peptidase</fullName>
    </submittedName>
</protein>
<evidence type="ECO:0000256" key="2">
    <source>
        <dbReference type="ARBA" id="ARBA00022729"/>
    </source>
</evidence>
<dbReference type="GO" id="GO:0016485">
    <property type="term" value="P:protein processing"/>
    <property type="evidence" value="ECO:0007669"/>
    <property type="project" value="TreeGrafter"/>
</dbReference>
<name>A0AA42EJK8_GLAPU</name>
<keyword evidence="4 5" id="KW-0720">Serine protease</keyword>
<dbReference type="InterPro" id="IPR013425">
    <property type="entry name" value="Autotrns_rpt"/>
</dbReference>
<dbReference type="GO" id="GO:0005886">
    <property type="term" value="C:plasma membrane"/>
    <property type="evidence" value="ECO:0007669"/>
    <property type="project" value="TreeGrafter"/>
</dbReference>
<dbReference type="EMBL" id="JAODIR010000050">
    <property type="protein sequence ID" value="MDD2168666.1"/>
    <property type="molecule type" value="Genomic_DNA"/>
</dbReference>
<dbReference type="PROSITE" id="PS00138">
    <property type="entry name" value="SUBTILASE_SER"/>
    <property type="match status" value="1"/>
</dbReference>
<keyword evidence="2" id="KW-0732">Signal</keyword>
<comment type="caution">
    <text evidence="8">The sequence shown here is derived from an EMBL/GenBank/DDBJ whole genome shotgun (WGS) entry which is preliminary data.</text>
</comment>
<gene>
    <name evidence="8" type="ORF">N5925_08790</name>
</gene>
<dbReference type="InterPro" id="IPR036852">
    <property type="entry name" value="Peptidase_S8/S53_dom_sf"/>
</dbReference>
<feature type="region of interest" description="Disordered" evidence="6">
    <location>
        <begin position="19"/>
        <end position="298"/>
    </location>
</feature>
<dbReference type="Pfam" id="PF00082">
    <property type="entry name" value="Peptidase_S8"/>
    <property type="match status" value="1"/>
</dbReference>